<name>A0A8D8BL65_CULPI</name>
<evidence type="ECO:0000313" key="1">
    <source>
        <dbReference type="EMBL" id="CAG6475510.1"/>
    </source>
</evidence>
<dbReference type="AlphaFoldDB" id="A0A8D8BL65"/>
<organism evidence="1">
    <name type="scientific">Culex pipiens</name>
    <name type="common">House mosquito</name>
    <dbReference type="NCBI Taxonomy" id="7175"/>
    <lineage>
        <taxon>Eukaryota</taxon>
        <taxon>Metazoa</taxon>
        <taxon>Ecdysozoa</taxon>
        <taxon>Arthropoda</taxon>
        <taxon>Hexapoda</taxon>
        <taxon>Insecta</taxon>
        <taxon>Pterygota</taxon>
        <taxon>Neoptera</taxon>
        <taxon>Endopterygota</taxon>
        <taxon>Diptera</taxon>
        <taxon>Nematocera</taxon>
        <taxon>Culicoidea</taxon>
        <taxon>Culicidae</taxon>
        <taxon>Culicinae</taxon>
        <taxon>Culicini</taxon>
        <taxon>Culex</taxon>
        <taxon>Culex</taxon>
    </lineage>
</organism>
<reference evidence="1" key="1">
    <citation type="submission" date="2021-05" db="EMBL/GenBank/DDBJ databases">
        <authorList>
            <person name="Alioto T."/>
            <person name="Alioto T."/>
            <person name="Gomez Garrido J."/>
        </authorList>
    </citation>
    <scope>NUCLEOTIDE SEQUENCE</scope>
</reference>
<accession>A0A8D8BL65</accession>
<dbReference type="EMBL" id="HBUE01076766">
    <property type="protein sequence ID" value="CAG6475510.1"/>
    <property type="molecule type" value="Transcribed_RNA"/>
</dbReference>
<sequence>MKQRHTEGTSNRVKHSKTNCLFPLVNFLQLFRLRKVFFPLPFRYVLVSVCFLTLKKRVSLRSGRFKQKKRGDVAARKWRDKMASIFCLKFPDFFFVCNFLMF</sequence>
<proteinExistence type="predicted"/>
<protein>
    <submittedName>
        <fullName evidence="1">(northern house mosquito) hypothetical protein</fullName>
    </submittedName>
</protein>